<feature type="compositionally biased region" description="Polar residues" evidence="1">
    <location>
        <begin position="248"/>
        <end position="277"/>
    </location>
</feature>
<feature type="compositionally biased region" description="Polar residues" evidence="1">
    <location>
        <begin position="182"/>
        <end position="197"/>
    </location>
</feature>
<feature type="region of interest" description="Disordered" evidence="1">
    <location>
        <begin position="172"/>
        <end position="293"/>
    </location>
</feature>
<protein>
    <submittedName>
        <fullName evidence="2">Uncharacterized protein</fullName>
    </submittedName>
</protein>
<name>A0A9Q9C7X6_ENCHE</name>
<dbReference type="AlphaFoldDB" id="A0A9Q9C7X6"/>
<gene>
    <name evidence="2" type="ORF">GPU96_10g20240</name>
</gene>
<sequence length="470" mass="51377">MDGSSDKNKDREDMPSEKLEEGGMPTPSEERSAACCESPDPGVMKHVIGAACMLSHKSSSEDIAENNSDEKVSTFDIYIVNEDGKVNGYELKHITPIDESKIADPQRDSSVNEMMRSFRFDRKSKGVPPQEFYRRRKSSELPRSRDGNNSCGSKEKCEPIILEISEISDTYNADGVDEGQDNVASGQDTVLSTGSLQHSKESLGPLVVLNDSSRQESLLPPSSEGSASREPSKEESSVVPLDEVKAVSETSEATSLESKGSTSAGSESEAITLSSSCKAIKPKESEDEEAKCGSIGDIIKAIQAQEPSERSTISRKIGLNSPCEGPEVKCPCEVAENSENLSKELKNALLAAFIPSMEPPVPPMAEEASDTSEMSFVETSITRNVNEKLDSAEEMERFRAILSLGVAASNPACPDEKRKTREGDKDDEMIIFVEAEDVHKKKNNMLTRNNRVGQLVKFFEDLEEKNKEKD</sequence>
<evidence type="ECO:0000313" key="2">
    <source>
        <dbReference type="EMBL" id="UTX44232.1"/>
    </source>
</evidence>
<organism evidence="2 3">
    <name type="scientific">Encephalitozoon hellem</name>
    <name type="common">Microsporidian parasite</name>
    <dbReference type="NCBI Taxonomy" id="27973"/>
    <lineage>
        <taxon>Eukaryota</taxon>
        <taxon>Fungi</taxon>
        <taxon>Fungi incertae sedis</taxon>
        <taxon>Microsporidia</taxon>
        <taxon>Unikaryonidae</taxon>
        <taxon>Encephalitozoon</taxon>
    </lineage>
</organism>
<feature type="region of interest" description="Disordered" evidence="1">
    <location>
        <begin position="100"/>
        <end position="155"/>
    </location>
</feature>
<dbReference type="EMBL" id="CP075156">
    <property type="protein sequence ID" value="UTX44232.1"/>
    <property type="molecule type" value="Genomic_DNA"/>
</dbReference>
<reference evidence="2" key="1">
    <citation type="submission" date="2021-05" db="EMBL/GenBank/DDBJ databases">
        <title>Encephalitozoon hellem ATCC 50604 Complete Genome.</title>
        <authorList>
            <person name="Mascarenhas dos Santos A.C."/>
            <person name="Julian A.T."/>
            <person name="Pombert J.-F."/>
        </authorList>
    </citation>
    <scope>NUCLEOTIDE SEQUENCE</scope>
    <source>
        <strain evidence="2">ATCC 50604</strain>
    </source>
</reference>
<feature type="region of interest" description="Disordered" evidence="1">
    <location>
        <begin position="1"/>
        <end position="39"/>
    </location>
</feature>
<accession>A0A9Q9C7X6</accession>
<evidence type="ECO:0000313" key="3">
    <source>
        <dbReference type="Proteomes" id="UP001059546"/>
    </source>
</evidence>
<dbReference type="Proteomes" id="UP001059546">
    <property type="component" value="Chromosome X"/>
</dbReference>
<evidence type="ECO:0000256" key="1">
    <source>
        <dbReference type="SAM" id="MobiDB-lite"/>
    </source>
</evidence>
<feature type="compositionally biased region" description="Basic and acidic residues" evidence="1">
    <location>
        <begin position="1"/>
        <end position="21"/>
    </location>
</feature>
<feature type="compositionally biased region" description="Basic and acidic residues" evidence="1">
    <location>
        <begin position="230"/>
        <end position="246"/>
    </location>
</feature>
<proteinExistence type="predicted"/>